<organism evidence="2 3">
    <name type="scientific">Campylobacter hyointestinalis subsp. hyointestinalis</name>
    <dbReference type="NCBI Taxonomy" id="91352"/>
    <lineage>
        <taxon>Bacteria</taxon>
        <taxon>Pseudomonadati</taxon>
        <taxon>Campylobacterota</taxon>
        <taxon>Epsilonproteobacteria</taxon>
        <taxon>Campylobacterales</taxon>
        <taxon>Campylobacteraceae</taxon>
        <taxon>Campylobacter</taxon>
    </lineage>
</organism>
<accession>A0A0S4SVB2</accession>
<sequence length="263" mass="29950">MSLYKKATGHLIINPAKAGLGLVSLDSKDTNEYNCDNDRVSNYHLKAPFWSLNLATGVEPVARTPRNYIQKFFFYSTLFFISNIFGNEIDLSLIEQCKNPNVDTEIIKQIIKVESNYQQFAINVNKVGSFNFKIKKEAKALADFYITKGYSVDIGLMQFNSSNLKEFSYSIDEILEPCNNIKAGSDIFYLAYESTDPNLDKSERINKALSIYNTGNQQLGFKNGYVAKFDIQNSNNIEIQKIARQSNTKLSLVFQPYNLKDKK</sequence>
<evidence type="ECO:0000313" key="3">
    <source>
        <dbReference type="Proteomes" id="UP000052237"/>
    </source>
</evidence>
<dbReference type="AlphaFoldDB" id="A0A0S4SVB2"/>
<protein>
    <submittedName>
        <fullName evidence="2">Type IV secretion system lytic transglycosylase VirB1</fullName>
    </submittedName>
</protein>
<dbReference type="SUPFAM" id="SSF53955">
    <property type="entry name" value="Lysozyme-like"/>
    <property type="match status" value="1"/>
</dbReference>
<evidence type="ECO:0000313" key="2">
    <source>
        <dbReference type="EMBL" id="CUU90324.1"/>
    </source>
</evidence>
<dbReference type="RefSeq" id="WP_081315731.1">
    <property type="nucleotide sequence ID" value="NZ_FAVB01000008.1"/>
</dbReference>
<name>A0A0S4SVB2_CAMHY</name>
<dbReference type="Pfam" id="PF01464">
    <property type="entry name" value="SLT"/>
    <property type="match status" value="1"/>
</dbReference>
<comment type="caution">
    <text evidence="2">The sequence shown here is derived from an EMBL/GenBank/DDBJ whole genome shotgun (WGS) entry which is preliminary data.</text>
</comment>
<dbReference type="Proteomes" id="UP000052237">
    <property type="component" value="Unassembled WGS sequence"/>
</dbReference>
<evidence type="ECO:0000259" key="1">
    <source>
        <dbReference type="Pfam" id="PF01464"/>
    </source>
</evidence>
<gene>
    <name evidence="2" type="ORF">ERS686654_02100</name>
</gene>
<feature type="domain" description="Transglycosylase SLT" evidence="1">
    <location>
        <begin position="95"/>
        <end position="233"/>
    </location>
</feature>
<dbReference type="EMBL" id="FAVB01000008">
    <property type="protein sequence ID" value="CUU90324.1"/>
    <property type="molecule type" value="Genomic_DNA"/>
</dbReference>
<dbReference type="InterPro" id="IPR023346">
    <property type="entry name" value="Lysozyme-like_dom_sf"/>
</dbReference>
<dbReference type="InterPro" id="IPR008258">
    <property type="entry name" value="Transglycosylase_SLT_dom_1"/>
</dbReference>
<keyword evidence="3" id="KW-1185">Reference proteome</keyword>
<dbReference type="Gene3D" id="1.10.530.10">
    <property type="match status" value="1"/>
</dbReference>
<proteinExistence type="predicted"/>
<dbReference type="CDD" id="cd16892">
    <property type="entry name" value="LT_VirB1-like"/>
    <property type="match status" value="1"/>
</dbReference>
<reference evidence="2 3" key="1">
    <citation type="submission" date="2015-11" db="EMBL/GenBank/DDBJ databases">
        <authorList>
            <consortium name="Pathogen Informatics"/>
        </authorList>
    </citation>
    <scope>NUCLEOTIDE SEQUENCE [LARGE SCALE GENOMIC DNA]</scope>
    <source>
        <strain evidence="2 3">006A-0059</strain>
    </source>
</reference>